<evidence type="ECO:0000256" key="6">
    <source>
        <dbReference type="ARBA" id="ARBA00023136"/>
    </source>
</evidence>
<dbReference type="GO" id="GO:0043022">
    <property type="term" value="F:ribosome binding"/>
    <property type="evidence" value="ECO:0007669"/>
    <property type="project" value="InterPro"/>
</dbReference>
<protein>
    <submittedName>
        <fullName evidence="11">Putative letm1-like protein</fullName>
    </submittedName>
</protein>
<evidence type="ECO:0000256" key="9">
    <source>
        <dbReference type="SAM" id="Phobius"/>
    </source>
</evidence>
<evidence type="ECO:0000313" key="12">
    <source>
        <dbReference type="Proteomes" id="UP000285326"/>
    </source>
</evidence>
<evidence type="ECO:0000256" key="1">
    <source>
        <dbReference type="ARBA" id="ARBA00004434"/>
    </source>
</evidence>
<evidence type="ECO:0000256" key="8">
    <source>
        <dbReference type="SAM" id="MobiDB-lite"/>
    </source>
</evidence>
<accession>A0A420IGH8</accession>
<evidence type="ECO:0000313" key="11">
    <source>
        <dbReference type="EMBL" id="RKF73656.1"/>
    </source>
</evidence>
<proteinExistence type="predicted"/>
<keyword evidence="4 9" id="KW-1133">Transmembrane helix</keyword>
<evidence type="ECO:0000256" key="3">
    <source>
        <dbReference type="ARBA" id="ARBA00022792"/>
    </source>
</evidence>
<organism evidence="11 12">
    <name type="scientific">Golovinomyces cichoracearum</name>
    <dbReference type="NCBI Taxonomy" id="62708"/>
    <lineage>
        <taxon>Eukaryota</taxon>
        <taxon>Fungi</taxon>
        <taxon>Dikarya</taxon>
        <taxon>Ascomycota</taxon>
        <taxon>Pezizomycotina</taxon>
        <taxon>Leotiomycetes</taxon>
        <taxon>Erysiphales</taxon>
        <taxon>Erysiphaceae</taxon>
        <taxon>Golovinomyces</taxon>
    </lineage>
</organism>
<dbReference type="EMBL" id="MCBS01024330">
    <property type="protein sequence ID" value="RKF73656.1"/>
    <property type="molecule type" value="Genomic_DNA"/>
</dbReference>
<evidence type="ECO:0000256" key="2">
    <source>
        <dbReference type="ARBA" id="ARBA00022692"/>
    </source>
</evidence>
<dbReference type="InterPro" id="IPR033122">
    <property type="entry name" value="LETM1-like_RBD"/>
</dbReference>
<dbReference type="InterPro" id="IPR044202">
    <property type="entry name" value="LETM1/MDM38-like"/>
</dbReference>
<feature type="compositionally biased region" description="Polar residues" evidence="8">
    <location>
        <begin position="41"/>
        <end position="52"/>
    </location>
</feature>
<sequence>MISSNKLNRMYICVASQKILFTKKIESQSIVFQRLRYSSSHSLANGPASTLPASLDSPTRKPGQAVISYYYSVGKAYLGFYKTGIKNIYYNYKASQKIEDLIESKYGGKISQAVKEKAISRSDFQLLTRNLHDIKRVPLFGLMFAVFGEFTPLVVLAIGNIVPLTCRIPAQITKERKKLEERRREIFEPSAPFKSTEGSPVSLEPKILAQINTSLGLSSQIWNFFGGPPHLILKRRVKKRLEYLRLDDELLEVAGGVHKMCTEEVKMALVERGVDVLGRDESLLRDDLRSWLGSKKEVAQEKLILTRPSEWPYRA</sequence>
<reference evidence="11 12" key="1">
    <citation type="journal article" date="2018" name="BMC Genomics">
        <title>Comparative genome analyses reveal sequence features reflecting distinct modes of host-adaptation between dicot and monocot powdery mildew.</title>
        <authorList>
            <person name="Wu Y."/>
            <person name="Ma X."/>
            <person name="Pan Z."/>
            <person name="Kale S.D."/>
            <person name="Song Y."/>
            <person name="King H."/>
            <person name="Zhang Q."/>
            <person name="Presley C."/>
            <person name="Deng X."/>
            <person name="Wei C.I."/>
            <person name="Xiao S."/>
        </authorList>
    </citation>
    <scope>NUCLEOTIDE SEQUENCE [LARGE SCALE GENOMIC DNA]</scope>
    <source>
        <strain evidence="11">UMSG1</strain>
    </source>
</reference>
<evidence type="ECO:0000256" key="4">
    <source>
        <dbReference type="ARBA" id="ARBA00022989"/>
    </source>
</evidence>
<dbReference type="PANTHER" id="PTHR14009">
    <property type="entry name" value="LEUCINE ZIPPER-EF-HAND CONTAINING TRANSMEMBRANE PROTEIN"/>
    <property type="match status" value="1"/>
</dbReference>
<gene>
    <name evidence="11" type="ORF">GcM1_243115</name>
</gene>
<name>A0A420IGH8_9PEZI</name>
<keyword evidence="5 7" id="KW-0496">Mitochondrion</keyword>
<comment type="subcellular location">
    <subcellularLocation>
        <location evidence="1">Mitochondrion inner membrane</location>
        <topology evidence="1">Single-pass membrane protein</topology>
    </subcellularLocation>
</comment>
<keyword evidence="2 9" id="KW-0812">Transmembrane</keyword>
<feature type="domain" description="Letm1 RBD" evidence="10">
    <location>
        <begin position="133"/>
        <end position="315"/>
    </location>
</feature>
<keyword evidence="3" id="KW-0999">Mitochondrion inner membrane</keyword>
<dbReference type="PROSITE" id="PS51758">
    <property type="entry name" value="LETM1_RBD"/>
    <property type="match status" value="1"/>
</dbReference>
<evidence type="ECO:0000259" key="10">
    <source>
        <dbReference type="PROSITE" id="PS51758"/>
    </source>
</evidence>
<feature type="region of interest" description="Disordered" evidence="8">
    <location>
        <begin position="41"/>
        <end position="60"/>
    </location>
</feature>
<dbReference type="Proteomes" id="UP000285326">
    <property type="component" value="Unassembled WGS sequence"/>
</dbReference>
<keyword evidence="6 9" id="KW-0472">Membrane</keyword>
<comment type="caution">
    <text evidence="11">The sequence shown here is derived from an EMBL/GenBank/DDBJ whole genome shotgun (WGS) entry which is preliminary data.</text>
</comment>
<dbReference type="Pfam" id="PF07766">
    <property type="entry name" value="LETM1_RBD"/>
    <property type="match status" value="1"/>
</dbReference>
<dbReference type="PANTHER" id="PTHR14009:SF6">
    <property type="entry name" value="LETM1 RBD DOMAIN-CONTAINING PROTEIN"/>
    <property type="match status" value="1"/>
</dbReference>
<dbReference type="AlphaFoldDB" id="A0A420IGH8"/>
<evidence type="ECO:0000256" key="7">
    <source>
        <dbReference type="PROSITE-ProRule" id="PRU01094"/>
    </source>
</evidence>
<evidence type="ECO:0000256" key="5">
    <source>
        <dbReference type="ARBA" id="ARBA00023128"/>
    </source>
</evidence>
<dbReference type="GO" id="GO:0005743">
    <property type="term" value="C:mitochondrial inner membrane"/>
    <property type="evidence" value="ECO:0007669"/>
    <property type="project" value="UniProtKB-SubCell"/>
</dbReference>
<dbReference type="GO" id="GO:0030003">
    <property type="term" value="P:intracellular monoatomic cation homeostasis"/>
    <property type="evidence" value="ECO:0007669"/>
    <property type="project" value="TreeGrafter"/>
</dbReference>
<feature type="transmembrane region" description="Helical" evidence="9">
    <location>
        <begin position="139"/>
        <end position="162"/>
    </location>
</feature>